<dbReference type="CTD" id="6749942"/>
<dbReference type="GO" id="GO:0010521">
    <property type="term" value="F:telomerase inhibitor activity"/>
    <property type="evidence" value="ECO:0000318"/>
    <property type="project" value="GO_Central"/>
</dbReference>
<organism evidence="1 2">
    <name type="scientific">Trichoplax adhaerens</name>
    <name type="common">Trichoplax reptans</name>
    <dbReference type="NCBI Taxonomy" id="10228"/>
    <lineage>
        <taxon>Eukaryota</taxon>
        <taxon>Metazoa</taxon>
        <taxon>Placozoa</taxon>
        <taxon>Uniplacotomia</taxon>
        <taxon>Trichoplacea</taxon>
        <taxon>Trichoplacidae</taxon>
        <taxon>Trichoplax</taxon>
    </lineage>
</organism>
<dbReference type="InterPro" id="IPR029146">
    <property type="entry name" value="Ten1_animal_plant"/>
</dbReference>
<dbReference type="GO" id="GO:1990879">
    <property type="term" value="C:CST complex"/>
    <property type="evidence" value="ECO:0000318"/>
    <property type="project" value="GO_Central"/>
</dbReference>
<dbReference type="AlphaFoldDB" id="B3RLD9"/>
<dbReference type="HOGENOM" id="CLU_1909331_0_0_1"/>
<sequence length="133" mass="14927">MAKPGSNIKDQLDRGYSEILRISEIVSRGKELNGRDIKTIGRVQLYDAMTSRATISCAEDDPNSQLVVITEFIEPLMSGSKATYQFIGELEWQPQDSALALNARTCRDVSKLDITRYYQGLDSMRKFLNSNAS</sequence>
<dbReference type="InterPro" id="IPR012340">
    <property type="entry name" value="NA-bd_OB-fold"/>
</dbReference>
<dbReference type="GO" id="GO:0032211">
    <property type="term" value="P:negative regulation of telomere maintenance via telomerase"/>
    <property type="evidence" value="ECO:0000318"/>
    <property type="project" value="GO_Central"/>
</dbReference>
<dbReference type="PANTHER" id="PTHR33905">
    <property type="entry name" value="CST COMPLEX SUBUNIT TEN1"/>
    <property type="match status" value="1"/>
</dbReference>
<dbReference type="Proteomes" id="UP000009022">
    <property type="component" value="Unassembled WGS sequence"/>
</dbReference>
<reference evidence="1 2" key="1">
    <citation type="journal article" date="2008" name="Nature">
        <title>The Trichoplax genome and the nature of placozoans.</title>
        <authorList>
            <person name="Srivastava M."/>
            <person name="Begovic E."/>
            <person name="Chapman J."/>
            <person name="Putnam N.H."/>
            <person name="Hellsten U."/>
            <person name="Kawashima T."/>
            <person name="Kuo A."/>
            <person name="Mitros T."/>
            <person name="Salamov A."/>
            <person name="Carpenter M.L."/>
            <person name="Signorovitch A.Y."/>
            <person name="Moreno M.A."/>
            <person name="Kamm K."/>
            <person name="Grimwood J."/>
            <person name="Schmutz J."/>
            <person name="Shapiro H."/>
            <person name="Grigoriev I.V."/>
            <person name="Buss L.W."/>
            <person name="Schierwater B."/>
            <person name="Dellaporta S.L."/>
            <person name="Rokhsar D.S."/>
        </authorList>
    </citation>
    <scope>NUCLEOTIDE SEQUENCE [LARGE SCALE GENOMIC DNA]</scope>
    <source>
        <strain evidence="1 2">Grell-BS-1999</strain>
    </source>
</reference>
<dbReference type="EMBL" id="DS985241">
    <property type="protein sequence ID" value="EDV28751.1"/>
    <property type="molecule type" value="Genomic_DNA"/>
</dbReference>
<accession>B3RLD9</accession>
<proteinExistence type="predicted"/>
<keyword evidence="2" id="KW-1185">Reference proteome</keyword>
<dbReference type="KEGG" id="tad:TRIADDRAFT_51972"/>
<dbReference type="PANTHER" id="PTHR33905:SF1">
    <property type="entry name" value="CST COMPLEX SUBUNIT TEN1"/>
    <property type="match status" value="1"/>
</dbReference>
<evidence type="ECO:0000313" key="1">
    <source>
        <dbReference type="EMBL" id="EDV28751.1"/>
    </source>
</evidence>
<name>B3RLD9_TRIAD</name>
<evidence type="ECO:0008006" key="3">
    <source>
        <dbReference type="Google" id="ProtNLM"/>
    </source>
</evidence>
<dbReference type="OrthoDB" id="342190at2759"/>
<gene>
    <name evidence="1" type="ORF">TRIADDRAFT_51972</name>
</gene>
<dbReference type="Pfam" id="PF15490">
    <property type="entry name" value="Ten1_2"/>
    <property type="match status" value="1"/>
</dbReference>
<dbReference type="PhylomeDB" id="B3RLD9"/>
<dbReference type="GO" id="GO:0042162">
    <property type="term" value="F:telomeric DNA binding"/>
    <property type="evidence" value="ECO:0000318"/>
    <property type="project" value="GO_Central"/>
</dbReference>
<dbReference type="GO" id="GO:0003697">
    <property type="term" value="F:single-stranded DNA binding"/>
    <property type="evidence" value="ECO:0007669"/>
    <property type="project" value="InterPro"/>
</dbReference>
<dbReference type="STRING" id="10228.B3RLD9"/>
<protein>
    <recommendedName>
        <fullName evidence="3">CST complex subunit TEN1</fullName>
    </recommendedName>
</protein>
<dbReference type="Gene3D" id="2.40.50.140">
    <property type="entry name" value="Nucleic acid-binding proteins"/>
    <property type="match status" value="1"/>
</dbReference>
<evidence type="ECO:0000313" key="2">
    <source>
        <dbReference type="Proteomes" id="UP000009022"/>
    </source>
</evidence>
<dbReference type="RefSeq" id="XP_002107953.1">
    <property type="nucleotide sequence ID" value="XM_002107917.1"/>
</dbReference>
<dbReference type="GeneID" id="6749942"/>
<dbReference type="InParanoid" id="B3RLD9"/>